<dbReference type="InterPro" id="IPR050765">
    <property type="entry name" value="Riboflavin_Biosynth_HTPR"/>
</dbReference>
<dbReference type="GO" id="GO:0008703">
    <property type="term" value="F:5-amino-6-(5-phosphoribosylamino)uracil reductase activity"/>
    <property type="evidence" value="ECO:0007669"/>
    <property type="project" value="InterPro"/>
</dbReference>
<gene>
    <name evidence="2" type="ORF">DES52_11870</name>
</gene>
<evidence type="ECO:0000259" key="1">
    <source>
        <dbReference type="Pfam" id="PF01872"/>
    </source>
</evidence>
<dbReference type="RefSeq" id="WP_110888409.1">
    <property type="nucleotide sequence ID" value="NZ_QJSX01000018.1"/>
</dbReference>
<evidence type="ECO:0000313" key="2">
    <source>
        <dbReference type="EMBL" id="PYE50453.1"/>
    </source>
</evidence>
<accession>A0A318S4Q4</accession>
<keyword evidence="3" id="KW-1185">Reference proteome</keyword>
<dbReference type="PANTHER" id="PTHR38011">
    <property type="entry name" value="DIHYDROFOLATE REDUCTASE FAMILY PROTEIN (AFU_ORTHOLOGUE AFUA_8G06820)"/>
    <property type="match status" value="1"/>
</dbReference>
<dbReference type="AlphaFoldDB" id="A0A318S4Q4"/>
<evidence type="ECO:0000313" key="3">
    <source>
        <dbReference type="Proteomes" id="UP000248326"/>
    </source>
</evidence>
<dbReference type="OrthoDB" id="195113at2"/>
<dbReference type="InterPro" id="IPR002734">
    <property type="entry name" value="RibDG_C"/>
</dbReference>
<dbReference type="InterPro" id="IPR024072">
    <property type="entry name" value="DHFR-like_dom_sf"/>
</dbReference>
<sequence>MSHDVPTRPRVFLDVAISLDGYLSGPNGEDGGLHDWYFAEQGAADGIKRELLDRMGAMILGHTAFGSAPDGFDTEYRVPHFILTHTPLPTVERGGATFIFVTGGIQHALQLARVAAGEKDVCVAGGAQTAQQFMSAGLLDELQLHVAPVLLGGGLRLFERAAEITRLERVRIVESQHAIHVTYRVLRGEGNLGPQDPS</sequence>
<dbReference type="Gene3D" id="3.40.430.10">
    <property type="entry name" value="Dihydrofolate Reductase, subunit A"/>
    <property type="match status" value="1"/>
</dbReference>
<protein>
    <submittedName>
        <fullName evidence="2">Dihydrofolate reductase</fullName>
    </submittedName>
</protein>
<dbReference type="SUPFAM" id="SSF53597">
    <property type="entry name" value="Dihydrofolate reductase-like"/>
    <property type="match status" value="1"/>
</dbReference>
<reference evidence="2 3" key="1">
    <citation type="submission" date="2018-06" db="EMBL/GenBank/DDBJ databases">
        <title>Genomic Encyclopedia of Type Strains, Phase IV (KMG-IV): sequencing the most valuable type-strain genomes for metagenomic binning, comparative biology and taxonomic classification.</title>
        <authorList>
            <person name="Goeker M."/>
        </authorList>
    </citation>
    <scope>NUCLEOTIDE SEQUENCE [LARGE SCALE GENOMIC DNA]</scope>
    <source>
        <strain evidence="2 3">DSM 18048</strain>
    </source>
</reference>
<name>A0A318S4Q4_9DEIO</name>
<comment type="caution">
    <text evidence="2">The sequence shown here is derived from an EMBL/GenBank/DDBJ whole genome shotgun (WGS) entry which is preliminary data.</text>
</comment>
<dbReference type="Pfam" id="PF01872">
    <property type="entry name" value="RibD_C"/>
    <property type="match status" value="1"/>
</dbReference>
<dbReference type="Proteomes" id="UP000248326">
    <property type="component" value="Unassembled WGS sequence"/>
</dbReference>
<organism evidence="2 3">
    <name type="scientific">Deinococcus yavapaiensis KR-236</name>
    <dbReference type="NCBI Taxonomy" id="694435"/>
    <lineage>
        <taxon>Bacteria</taxon>
        <taxon>Thermotogati</taxon>
        <taxon>Deinococcota</taxon>
        <taxon>Deinococci</taxon>
        <taxon>Deinococcales</taxon>
        <taxon>Deinococcaceae</taxon>
        <taxon>Deinococcus</taxon>
    </lineage>
</organism>
<dbReference type="PANTHER" id="PTHR38011:SF12">
    <property type="entry name" value="BIFUNCTIONAL DEAMINASE-REDUCTASE DOMAIN PROTEIN"/>
    <property type="match status" value="1"/>
</dbReference>
<dbReference type="GO" id="GO:0009231">
    <property type="term" value="P:riboflavin biosynthetic process"/>
    <property type="evidence" value="ECO:0007669"/>
    <property type="project" value="InterPro"/>
</dbReference>
<proteinExistence type="predicted"/>
<dbReference type="EMBL" id="QJSX01000018">
    <property type="protein sequence ID" value="PYE50453.1"/>
    <property type="molecule type" value="Genomic_DNA"/>
</dbReference>
<feature type="domain" description="Bacterial bifunctional deaminase-reductase C-terminal" evidence="1">
    <location>
        <begin position="9"/>
        <end position="176"/>
    </location>
</feature>